<dbReference type="InterPro" id="IPR027417">
    <property type="entry name" value="P-loop_NTPase"/>
</dbReference>
<dbReference type="GO" id="GO:0016887">
    <property type="term" value="F:ATP hydrolysis activity"/>
    <property type="evidence" value="ECO:0007669"/>
    <property type="project" value="InterPro"/>
</dbReference>
<feature type="domain" description="ABC transporter" evidence="4">
    <location>
        <begin position="4"/>
        <end position="230"/>
    </location>
</feature>
<gene>
    <name evidence="5" type="ORF">H9935_14915</name>
</gene>
<evidence type="ECO:0000256" key="1">
    <source>
        <dbReference type="ARBA" id="ARBA00022448"/>
    </source>
</evidence>
<evidence type="ECO:0000259" key="4">
    <source>
        <dbReference type="PROSITE" id="PS50893"/>
    </source>
</evidence>
<dbReference type="EMBL" id="DWWV01000204">
    <property type="protein sequence ID" value="HJC12059.1"/>
    <property type="molecule type" value="Genomic_DNA"/>
</dbReference>
<accession>A0A9D2SLY3</accession>
<dbReference type="PANTHER" id="PTHR42939:SF3">
    <property type="entry name" value="ABC TRANSPORTER ATP-BINDING COMPONENT"/>
    <property type="match status" value="1"/>
</dbReference>
<dbReference type="PROSITE" id="PS00211">
    <property type="entry name" value="ABC_TRANSPORTER_1"/>
    <property type="match status" value="1"/>
</dbReference>
<evidence type="ECO:0000313" key="6">
    <source>
        <dbReference type="Proteomes" id="UP000823893"/>
    </source>
</evidence>
<dbReference type="Gene3D" id="3.40.50.300">
    <property type="entry name" value="P-loop containing nucleotide triphosphate hydrolases"/>
    <property type="match status" value="1"/>
</dbReference>
<evidence type="ECO:0000313" key="5">
    <source>
        <dbReference type="EMBL" id="HJC12059.1"/>
    </source>
</evidence>
<dbReference type="Pfam" id="PF00005">
    <property type="entry name" value="ABC_tran"/>
    <property type="match status" value="1"/>
</dbReference>
<evidence type="ECO:0000256" key="3">
    <source>
        <dbReference type="ARBA" id="ARBA00022840"/>
    </source>
</evidence>
<organism evidence="5 6">
    <name type="scientific">Candidatus Blautia merdigallinarum</name>
    <dbReference type="NCBI Taxonomy" id="2838495"/>
    <lineage>
        <taxon>Bacteria</taxon>
        <taxon>Bacillati</taxon>
        <taxon>Bacillota</taxon>
        <taxon>Clostridia</taxon>
        <taxon>Lachnospirales</taxon>
        <taxon>Lachnospiraceae</taxon>
        <taxon>Blautia</taxon>
    </lineage>
</organism>
<dbReference type="SUPFAM" id="SSF52540">
    <property type="entry name" value="P-loop containing nucleoside triphosphate hydrolases"/>
    <property type="match status" value="1"/>
</dbReference>
<sequence>MEPILSVDKLTKKYKDFTLDHISFQIPRGMIVGMIGENGAGKTTTLMSVFEMISPDSGEIRLFGKNWQESRKENLQKVGLVMDGLNQNPRLYCRDLENTYKRIYKNWDSRLFHQYLERFSLPLDKKIKSFSKGMLVKLNFALALSYHPELLILDEATSGLDPVMRDEILELLQEFVMDENHSVLISSHITSDLDKIADYILFLHHGKLQFFRSMEEIENNYGILRCRKDFLQILSPDDYEAYIPEDFSCKVLVKNKQALLNQFQDLVMDRATLEDFMLFSTKGVLPCQD</sequence>
<protein>
    <submittedName>
        <fullName evidence="5">ABC transporter ATP-binding protein</fullName>
    </submittedName>
</protein>
<reference evidence="5" key="2">
    <citation type="submission" date="2021-04" db="EMBL/GenBank/DDBJ databases">
        <authorList>
            <person name="Gilroy R."/>
        </authorList>
    </citation>
    <scope>NUCLEOTIDE SEQUENCE</scope>
    <source>
        <strain evidence="5">ChiSxjej6B18-287</strain>
    </source>
</reference>
<dbReference type="CDD" id="cd03230">
    <property type="entry name" value="ABC_DR_subfamily_A"/>
    <property type="match status" value="1"/>
</dbReference>
<proteinExistence type="predicted"/>
<dbReference type="PROSITE" id="PS50893">
    <property type="entry name" value="ABC_TRANSPORTER_2"/>
    <property type="match status" value="1"/>
</dbReference>
<dbReference type="Proteomes" id="UP000823893">
    <property type="component" value="Unassembled WGS sequence"/>
</dbReference>
<dbReference type="GO" id="GO:0005524">
    <property type="term" value="F:ATP binding"/>
    <property type="evidence" value="ECO:0007669"/>
    <property type="project" value="UniProtKB-KW"/>
</dbReference>
<reference evidence="5" key="1">
    <citation type="journal article" date="2021" name="PeerJ">
        <title>Extensive microbial diversity within the chicken gut microbiome revealed by metagenomics and culture.</title>
        <authorList>
            <person name="Gilroy R."/>
            <person name="Ravi A."/>
            <person name="Getino M."/>
            <person name="Pursley I."/>
            <person name="Horton D.L."/>
            <person name="Alikhan N.F."/>
            <person name="Baker D."/>
            <person name="Gharbi K."/>
            <person name="Hall N."/>
            <person name="Watson M."/>
            <person name="Adriaenssens E.M."/>
            <person name="Foster-Nyarko E."/>
            <person name="Jarju S."/>
            <person name="Secka A."/>
            <person name="Antonio M."/>
            <person name="Oren A."/>
            <person name="Chaudhuri R.R."/>
            <person name="La Ragione R."/>
            <person name="Hildebrand F."/>
            <person name="Pallen M.J."/>
        </authorList>
    </citation>
    <scope>NUCLEOTIDE SEQUENCE</scope>
    <source>
        <strain evidence="5">ChiSxjej6B18-287</strain>
    </source>
</reference>
<dbReference type="PANTHER" id="PTHR42939">
    <property type="entry name" value="ABC TRANSPORTER ATP-BINDING PROTEIN ALBC-RELATED"/>
    <property type="match status" value="1"/>
</dbReference>
<keyword evidence="1" id="KW-0813">Transport</keyword>
<dbReference type="InterPro" id="IPR003593">
    <property type="entry name" value="AAA+_ATPase"/>
</dbReference>
<name>A0A9D2SLY3_9FIRM</name>
<dbReference type="InterPro" id="IPR003439">
    <property type="entry name" value="ABC_transporter-like_ATP-bd"/>
</dbReference>
<evidence type="ECO:0000256" key="2">
    <source>
        <dbReference type="ARBA" id="ARBA00022741"/>
    </source>
</evidence>
<keyword evidence="2" id="KW-0547">Nucleotide-binding</keyword>
<comment type="caution">
    <text evidence="5">The sequence shown here is derived from an EMBL/GenBank/DDBJ whole genome shotgun (WGS) entry which is preliminary data.</text>
</comment>
<dbReference type="AlphaFoldDB" id="A0A9D2SLY3"/>
<dbReference type="InterPro" id="IPR017871">
    <property type="entry name" value="ABC_transporter-like_CS"/>
</dbReference>
<dbReference type="SMART" id="SM00382">
    <property type="entry name" value="AAA"/>
    <property type="match status" value="1"/>
</dbReference>
<dbReference type="InterPro" id="IPR051782">
    <property type="entry name" value="ABC_Transporter_VariousFunc"/>
</dbReference>
<keyword evidence="3 5" id="KW-0067">ATP-binding</keyword>